<dbReference type="OrthoDB" id="1431934at2759"/>
<protein>
    <recommendedName>
        <fullName evidence="3">RBR-type E3 ubiquitin transferase</fullName>
        <ecNumber evidence="3">2.3.2.31</ecNumber>
    </recommendedName>
</protein>
<sequence>MESSEDDERAEELSSISAIFPELVVDDNSPFTATLDLAITPNDALPVLFAADVDILTPPSSPLEAQAPKNLDFLSHLPALRLTISLHEGYPAELPPQVELKTTPAWLPEAKLRELEEAAASTWEEYGRGQAVYGYIDFLQEQAAMGFGLSSEQHPLSLPAALKPTLLEFNKQEKRRQFEEGTYDCGVCLEPKKGTACYRLERCSHVFCISCLKDFYISCITQGDVASVTCLDPDCGKETGPGRRNKPRRTLNPIELLDIPLSEDVVRRYAELKRTKKIESDPDTIFCPRAWCQAPARSAKYPPIKDLVSLTYDNENDGATQEAPPVESKVKGNEERLSVCEKCGLAFCRVCKLGWHGDLQYCNVKTDKPEDELSEEEIASLRYIRLHTSACPTCKVPAQKMYGCNHMTCFQCRTHFCYLCEAWLNPNNVYDHFNDQKNECFNRLFDLDQGDNADGRVQFVGARRFEMEAERFEEEARVAEAARRRELEAAATAIAAAQAAQGVDLFDTPQRC</sequence>
<evidence type="ECO:0000256" key="7">
    <source>
        <dbReference type="ARBA" id="ARBA00022771"/>
    </source>
</evidence>
<keyword evidence="8" id="KW-0833">Ubl conjugation pathway</keyword>
<dbReference type="CDD" id="cd23820">
    <property type="entry name" value="RWD_RNF14"/>
    <property type="match status" value="1"/>
</dbReference>
<evidence type="ECO:0000256" key="8">
    <source>
        <dbReference type="ARBA" id="ARBA00022786"/>
    </source>
</evidence>
<feature type="domain" description="RING-type" evidence="15">
    <location>
        <begin position="181"/>
        <end position="444"/>
    </location>
</feature>
<dbReference type="Proteomes" id="UP000800041">
    <property type="component" value="Unassembled WGS sequence"/>
</dbReference>
<comment type="pathway">
    <text evidence="2">Protein modification; protein ubiquitination.</text>
</comment>
<organism evidence="16 17">
    <name type="scientific">Aulographum hederae CBS 113979</name>
    <dbReference type="NCBI Taxonomy" id="1176131"/>
    <lineage>
        <taxon>Eukaryota</taxon>
        <taxon>Fungi</taxon>
        <taxon>Dikarya</taxon>
        <taxon>Ascomycota</taxon>
        <taxon>Pezizomycotina</taxon>
        <taxon>Dothideomycetes</taxon>
        <taxon>Pleosporomycetidae</taxon>
        <taxon>Aulographales</taxon>
        <taxon>Aulographaceae</taxon>
    </lineage>
</organism>
<keyword evidence="7 11" id="KW-0863">Zinc-finger</keyword>
<dbReference type="GO" id="GO:0016567">
    <property type="term" value="P:protein ubiquitination"/>
    <property type="evidence" value="ECO:0007669"/>
    <property type="project" value="InterPro"/>
</dbReference>
<dbReference type="CDD" id="cd20354">
    <property type="entry name" value="Rcat_RBR_RNF14"/>
    <property type="match status" value="1"/>
</dbReference>
<evidence type="ECO:0000256" key="2">
    <source>
        <dbReference type="ARBA" id="ARBA00004906"/>
    </source>
</evidence>
<evidence type="ECO:0000313" key="16">
    <source>
        <dbReference type="EMBL" id="KAF1990179.1"/>
    </source>
</evidence>
<gene>
    <name evidence="16" type="ORF">K402DRAFT_249427</name>
</gene>
<evidence type="ECO:0000256" key="1">
    <source>
        <dbReference type="ARBA" id="ARBA00001798"/>
    </source>
</evidence>
<dbReference type="GO" id="GO:0061630">
    <property type="term" value="F:ubiquitin protein ligase activity"/>
    <property type="evidence" value="ECO:0007669"/>
    <property type="project" value="UniProtKB-EC"/>
</dbReference>
<evidence type="ECO:0000256" key="10">
    <source>
        <dbReference type="ARBA" id="ARBA00044508"/>
    </source>
</evidence>
<feature type="coiled-coil region" evidence="12">
    <location>
        <begin position="462"/>
        <end position="489"/>
    </location>
</feature>
<proteinExistence type="inferred from homology"/>
<dbReference type="InterPro" id="IPR031127">
    <property type="entry name" value="E3_UB_ligase_RBR"/>
</dbReference>
<evidence type="ECO:0000256" key="3">
    <source>
        <dbReference type="ARBA" id="ARBA00012251"/>
    </source>
</evidence>
<dbReference type="GO" id="GO:0008270">
    <property type="term" value="F:zinc ion binding"/>
    <property type="evidence" value="ECO:0007669"/>
    <property type="project" value="UniProtKB-KW"/>
</dbReference>
<evidence type="ECO:0000259" key="14">
    <source>
        <dbReference type="PROSITE" id="PS50908"/>
    </source>
</evidence>
<dbReference type="PROSITE" id="PS00518">
    <property type="entry name" value="ZF_RING_1"/>
    <property type="match status" value="1"/>
</dbReference>
<comment type="catalytic activity">
    <reaction evidence="1">
        <text>[E2 ubiquitin-conjugating enzyme]-S-ubiquitinyl-L-cysteine + [acceptor protein]-L-lysine = [E2 ubiquitin-conjugating enzyme]-L-cysteine + [acceptor protein]-N(6)-ubiquitinyl-L-lysine.</text>
        <dbReference type="EC" id="2.3.2.31"/>
    </reaction>
</comment>
<dbReference type="EC" id="2.3.2.31" evidence="3"/>
<dbReference type="InterPro" id="IPR002867">
    <property type="entry name" value="IBR_dom"/>
</dbReference>
<accession>A0A6G1HAY6</accession>
<evidence type="ECO:0000256" key="5">
    <source>
        <dbReference type="ARBA" id="ARBA00022723"/>
    </source>
</evidence>
<keyword evidence="9" id="KW-0862">Zinc</keyword>
<feature type="domain" description="RWD" evidence="14">
    <location>
        <begin position="11"/>
        <end position="146"/>
    </location>
</feature>
<dbReference type="InterPro" id="IPR013083">
    <property type="entry name" value="Znf_RING/FYVE/PHD"/>
</dbReference>
<dbReference type="InterPro" id="IPR016135">
    <property type="entry name" value="UBQ-conjugating_enzyme/RWD"/>
</dbReference>
<keyword evidence="5" id="KW-0479">Metal-binding</keyword>
<dbReference type="PROSITE" id="PS50908">
    <property type="entry name" value="RWD"/>
    <property type="match status" value="1"/>
</dbReference>
<dbReference type="Pfam" id="PF22191">
    <property type="entry name" value="IBR_1"/>
    <property type="match status" value="1"/>
</dbReference>
<dbReference type="Pfam" id="PF01485">
    <property type="entry name" value="IBR"/>
    <property type="match status" value="1"/>
</dbReference>
<dbReference type="AlphaFoldDB" id="A0A6G1HAY6"/>
<dbReference type="InterPro" id="IPR044066">
    <property type="entry name" value="TRIAD_supradom"/>
</dbReference>
<dbReference type="InterPro" id="IPR006575">
    <property type="entry name" value="RWD_dom"/>
</dbReference>
<feature type="domain" description="RING-type" evidence="13">
    <location>
        <begin position="185"/>
        <end position="219"/>
    </location>
</feature>
<dbReference type="SUPFAM" id="SSF54495">
    <property type="entry name" value="UBC-like"/>
    <property type="match status" value="1"/>
</dbReference>
<dbReference type="PROSITE" id="PS51873">
    <property type="entry name" value="TRIAD"/>
    <property type="match status" value="1"/>
</dbReference>
<evidence type="ECO:0000259" key="15">
    <source>
        <dbReference type="PROSITE" id="PS51873"/>
    </source>
</evidence>
<dbReference type="Gene3D" id="3.10.110.10">
    <property type="entry name" value="Ubiquitin Conjugating Enzyme"/>
    <property type="match status" value="1"/>
</dbReference>
<comment type="similarity">
    <text evidence="10">Belongs to the RBR family. RNF14 subfamily.</text>
</comment>
<evidence type="ECO:0000256" key="9">
    <source>
        <dbReference type="ARBA" id="ARBA00022833"/>
    </source>
</evidence>
<dbReference type="InterPro" id="IPR001841">
    <property type="entry name" value="Znf_RING"/>
</dbReference>
<dbReference type="InterPro" id="IPR047548">
    <property type="entry name" value="Rcat_RBR_RNF14"/>
</dbReference>
<dbReference type="InterPro" id="IPR017907">
    <property type="entry name" value="Znf_RING_CS"/>
</dbReference>
<evidence type="ECO:0000313" key="17">
    <source>
        <dbReference type="Proteomes" id="UP000800041"/>
    </source>
</evidence>
<keyword evidence="4" id="KW-0808">Transferase</keyword>
<dbReference type="Gene3D" id="3.30.40.10">
    <property type="entry name" value="Zinc/RING finger domain, C3HC4 (zinc finger)"/>
    <property type="match status" value="1"/>
</dbReference>
<dbReference type="PROSITE" id="PS50089">
    <property type="entry name" value="ZF_RING_2"/>
    <property type="match status" value="1"/>
</dbReference>
<reference evidence="16" key="1">
    <citation type="journal article" date="2020" name="Stud. Mycol.">
        <title>101 Dothideomycetes genomes: a test case for predicting lifestyles and emergence of pathogens.</title>
        <authorList>
            <person name="Haridas S."/>
            <person name="Albert R."/>
            <person name="Binder M."/>
            <person name="Bloem J."/>
            <person name="Labutti K."/>
            <person name="Salamov A."/>
            <person name="Andreopoulos B."/>
            <person name="Baker S."/>
            <person name="Barry K."/>
            <person name="Bills G."/>
            <person name="Bluhm B."/>
            <person name="Cannon C."/>
            <person name="Castanera R."/>
            <person name="Culley D."/>
            <person name="Daum C."/>
            <person name="Ezra D."/>
            <person name="Gonzalez J."/>
            <person name="Henrissat B."/>
            <person name="Kuo A."/>
            <person name="Liang C."/>
            <person name="Lipzen A."/>
            <person name="Lutzoni F."/>
            <person name="Magnuson J."/>
            <person name="Mondo S."/>
            <person name="Nolan M."/>
            <person name="Ohm R."/>
            <person name="Pangilinan J."/>
            <person name="Park H.-J."/>
            <person name="Ramirez L."/>
            <person name="Alfaro M."/>
            <person name="Sun H."/>
            <person name="Tritt A."/>
            <person name="Yoshinaga Y."/>
            <person name="Zwiers L.-H."/>
            <person name="Turgeon B."/>
            <person name="Goodwin S."/>
            <person name="Spatafora J."/>
            <person name="Crous P."/>
            <person name="Grigoriev I."/>
        </authorList>
    </citation>
    <scope>NUCLEOTIDE SEQUENCE</scope>
    <source>
        <strain evidence="16">CBS 113979</strain>
    </source>
</reference>
<dbReference type="Gene3D" id="1.20.120.1750">
    <property type="match status" value="1"/>
</dbReference>
<evidence type="ECO:0000256" key="4">
    <source>
        <dbReference type="ARBA" id="ARBA00022679"/>
    </source>
</evidence>
<dbReference type="FunFam" id="3.30.40.10:FF:000416">
    <property type="entry name" value="RBR-type E3 ubiquitin transferase"/>
    <property type="match status" value="1"/>
</dbReference>
<evidence type="ECO:0000259" key="13">
    <source>
        <dbReference type="PROSITE" id="PS50089"/>
    </source>
</evidence>
<evidence type="ECO:0000256" key="12">
    <source>
        <dbReference type="SAM" id="Coils"/>
    </source>
</evidence>
<name>A0A6G1HAY6_9PEZI</name>
<dbReference type="CDD" id="cd23134">
    <property type="entry name" value="RING-HC_ITT1-like"/>
    <property type="match status" value="1"/>
</dbReference>
<dbReference type="Pfam" id="PF05773">
    <property type="entry name" value="RWD"/>
    <property type="match status" value="1"/>
</dbReference>
<dbReference type="SUPFAM" id="SSF57850">
    <property type="entry name" value="RING/U-box"/>
    <property type="match status" value="2"/>
</dbReference>
<dbReference type="SMART" id="SM00647">
    <property type="entry name" value="IBR"/>
    <property type="match status" value="1"/>
</dbReference>
<keyword evidence="6" id="KW-0677">Repeat</keyword>
<dbReference type="PANTHER" id="PTHR11685">
    <property type="entry name" value="RBR FAMILY RING FINGER AND IBR DOMAIN-CONTAINING"/>
    <property type="match status" value="1"/>
</dbReference>
<evidence type="ECO:0000256" key="11">
    <source>
        <dbReference type="PROSITE-ProRule" id="PRU00175"/>
    </source>
</evidence>
<keyword evidence="17" id="KW-1185">Reference proteome</keyword>
<evidence type="ECO:0000256" key="6">
    <source>
        <dbReference type="ARBA" id="ARBA00022737"/>
    </source>
</evidence>
<keyword evidence="12" id="KW-0175">Coiled coil</keyword>
<dbReference type="EMBL" id="ML977143">
    <property type="protein sequence ID" value="KAF1990179.1"/>
    <property type="molecule type" value="Genomic_DNA"/>
</dbReference>